<gene>
    <name evidence="1" type="ORF">I596_625</name>
</gene>
<keyword evidence="2" id="KW-1185">Reference proteome</keyword>
<evidence type="ECO:0000313" key="2">
    <source>
        <dbReference type="Proteomes" id="UP000076830"/>
    </source>
</evidence>
<dbReference type="RefSeq" id="WP_067643939.1">
    <property type="nucleotide sequence ID" value="NZ_CP015249.1"/>
</dbReference>
<dbReference type="EMBL" id="CP015249">
    <property type="protein sequence ID" value="ANB16661.1"/>
    <property type="molecule type" value="Genomic_DNA"/>
</dbReference>
<dbReference type="Proteomes" id="UP000076830">
    <property type="component" value="Chromosome"/>
</dbReference>
<dbReference type="STRING" id="1300342.I596_625"/>
<sequence length="624" mass="68882">MSSNLNFQINYGNVGMAAPAAPALRPDPKAPLFASEDGMVASLSNNECIFQVRSTGETHVMTYQVLQALDQCREFRSMDEHVTRILSTVSGLNVPREGVAQVLQSLVGRGLVVEDRTFLERLGETAAVEPAPLRAVFVRACDRPAQLERLLLSLTDYERRFRAGRHYVVIDDSVRSESIDRHRDLLREFARATGAKVTYLGHAEQARLVERLAKAVPAARAALPYLLQRDPAQPRFGGGRGWNLALLLSAGARLAMFDDDQRLPLRRSEDARAGLDPNPTTAAHVRFFRNVEESLGAGEEIVEDPFELHLEASGQTLGAISGSARYAIERTALRSLSLGRLEHLRAGAQVLATMHGTTGSSRTELGTWLYQIAADGRADFCRDRDSYLRNIEAGSLWYGFQQARLATIGYFTPFTLDNSVLLPCTNPVGRGEDALFSTVTRLIHPRALVMELPVVIGHVQEAARKRSDRTQAAHTPRFNHFVSDYIQRQLPDFLASDPAQRLTLLAGHLRDIAGADEGARERHLQEYLSFARSDLIERLQQQFESASDAPVYWQADVRTIIEANGRALLANGTPRLGDWPDTHSAGDAATALRAELSQLAAGFEAWPALWAHAREQGEKLLSGL</sequence>
<dbReference type="InterPro" id="IPR029044">
    <property type="entry name" value="Nucleotide-diphossugar_trans"/>
</dbReference>
<evidence type="ECO:0000313" key="1">
    <source>
        <dbReference type="EMBL" id="ANB16661.1"/>
    </source>
</evidence>
<reference evidence="1 2" key="1">
    <citation type="submission" date="2016-04" db="EMBL/GenBank/DDBJ databases">
        <title>Complete genome sequence of Dokdonella koreensis DS-123T.</title>
        <authorList>
            <person name="Kim J.F."/>
            <person name="Lee H."/>
            <person name="Kwak M.-J."/>
        </authorList>
    </citation>
    <scope>NUCLEOTIDE SEQUENCE [LARGE SCALE GENOMIC DNA]</scope>
    <source>
        <strain evidence="1 2">DS-123</strain>
    </source>
</reference>
<organism evidence="1 2">
    <name type="scientific">Dokdonella koreensis DS-123</name>
    <dbReference type="NCBI Taxonomy" id="1300342"/>
    <lineage>
        <taxon>Bacteria</taxon>
        <taxon>Pseudomonadati</taxon>
        <taxon>Pseudomonadota</taxon>
        <taxon>Gammaproteobacteria</taxon>
        <taxon>Lysobacterales</taxon>
        <taxon>Rhodanobacteraceae</taxon>
        <taxon>Dokdonella</taxon>
    </lineage>
</organism>
<accession>A0A167GKI3</accession>
<dbReference type="AlphaFoldDB" id="A0A167GKI3"/>
<proteinExistence type="predicted"/>
<name>A0A167GKI3_9GAMM</name>
<protein>
    <submittedName>
        <fullName evidence="1">Uncharacterized protein</fullName>
    </submittedName>
</protein>
<dbReference type="SUPFAM" id="SSF53448">
    <property type="entry name" value="Nucleotide-diphospho-sugar transferases"/>
    <property type="match status" value="1"/>
</dbReference>
<dbReference type="KEGG" id="dko:I596_625"/>
<dbReference type="OrthoDB" id="5712323at2"/>